<reference evidence="3 4" key="1">
    <citation type="journal article" date="2019" name="Int. J. Syst. Evol. Microbiol.">
        <title>The Global Catalogue of Microorganisms (GCM) 10K type strain sequencing project: providing services to taxonomists for standard genome sequencing and annotation.</title>
        <authorList>
            <consortium name="The Broad Institute Genomics Platform"/>
            <consortium name="The Broad Institute Genome Sequencing Center for Infectious Disease"/>
            <person name="Wu L."/>
            <person name="Ma J."/>
        </authorList>
    </citation>
    <scope>NUCLEOTIDE SEQUENCE [LARGE SCALE GENOMIC DNA]</scope>
    <source>
        <strain evidence="3 4">JCM 6305</strain>
    </source>
</reference>
<feature type="domain" description="Mycothiol-dependent maleylpyruvate isomerase metal-binding" evidence="2">
    <location>
        <begin position="11"/>
        <end position="141"/>
    </location>
</feature>
<evidence type="ECO:0000259" key="1">
    <source>
        <dbReference type="Pfam" id="PF07398"/>
    </source>
</evidence>
<dbReference type="InterPro" id="IPR024344">
    <property type="entry name" value="MDMPI_metal-binding"/>
</dbReference>
<gene>
    <name evidence="3" type="ORF">GCM10010405_52070</name>
</gene>
<accession>A0ABN3KJC1</accession>
<dbReference type="Pfam" id="PF07398">
    <property type="entry name" value="MDMPI_C"/>
    <property type="match status" value="1"/>
</dbReference>
<dbReference type="Pfam" id="PF11716">
    <property type="entry name" value="MDMPI_N"/>
    <property type="match status" value="1"/>
</dbReference>
<dbReference type="SUPFAM" id="SSF55718">
    <property type="entry name" value="SCP-like"/>
    <property type="match status" value="1"/>
</dbReference>
<dbReference type="InterPro" id="IPR034660">
    <property type="entry name" value="DinB/YfiT-like"/>
</dbReference>
<dbReference type="Proteomes" id="UP001501638">
    <property type="component" value="Unassembled WGS sequence"/>
</dbReference>
<dbReference type="InterPro" id="IPR036527">
    <property type="entry name" value="SCP2_sterol-bd_dom_sf"/>
</dbReference>
<dbReference type="RefSeq" id="WP_344327849.1">
    <property type="nucleotide sequence ID" value="NZ_BAAASZ010000037.1"/>
</dbReference>
<proteinExistence type="predicted"/>
<evidence type="ECO:0000313" key="3">
    <source>
        <dbReference type="EMBL" id="GAA2461237.1"/>
    </source>
</evidence>
<dbReference type="GO" id="GO:0016853">
    <property type="term" value="F:isomerase activity"/>
    <property type="evidence" value="ECO:0007669"/>
    <property type="project" value="UniProtKB-KW"/>
</dbReference>
<feature type="domain" description="MDMPI C-terminal" evidence="1">
    <location>
        <begin position="149"/>
        <end position="226"/>
    </location>
</feature>
<dbReference type="Gene3D" id="1.20.120.450">
    <property type="entry name" value="dinb family like domain"/>
    <property type="match status" value="1"/>
</dbReference>
<dbReference type="NCBIfam" id="TIGR03083">
    <property type="entry name" value="maleylpyruvate isomerase family mycothiol-dependent enzyme"/>
    <property type="match status" value="1"/>
</dbReference>
<comment type="caution">
    <text evidence="3">The sequence shown here is derived from an EMBL/GenBank/DDBJ whole genome shotgun (WGS) entry which is preliminary data.</text>
</comment>
<name>A0ABN3KJC1_9ACTN</name>
<dbReference type="InterPro" id="IPR017517">
    <property type="entry name" value="Maleyloyr_isom"/>
</dbReference>
<protein>
    <submittedName>
        <fullName evidence="3">Maleylpyruvate isomerase family mycothiol-dependent enzyme</fullName>
    </submittedName>
</protein>
<dbReference type="InterPro" id="IPR010872">
    <property type="entry name" value="MDMPI_C-term_domain"/>
</dbReference>
<keyword evidence="3" id="KW-0413">Isomerase</keyword>
<dbReference type="Gene3D" id="3.30.1050.20">
    <property type="match status" value="1"/>
</dbReference>
<evidence type="ECO:0000313" key="4">
    <source>
        <dbReference type="Proteomes" id="UP001501638"/>
    </source>
</evidence>
<evidence type="ECO:0000259" key="2">
    <source>
        <dbReference type="Pfam" id="PF11716"/>
    </source>
</evidence>
<organism evidence="3 4">
    <name type="scientific">Streptomyces macrosporus</name>
    <dbReference type="NCBI Taxonomy" id="44032"/>
    <lineage>
        <taxon>Bacteria</taxon>
        <taxon>Bacillati</taxon>
        <taxon>Actinomycetota</taxon>
        <taxon>Actinomycetes</taxon>
        <taxon>Kitasatosporales</taxon>
        <taxon>Streptomycetaceae</taxon>
        <taxon>Streptomyces</taxon>
    </lineage>
</organism>
<dbReference type="SUPFAM" id="SSF109854">
    <property type="entry name" value="DinB/YfiT-like putative metalloenzymes"/>
    <property type="match status" value="1"/>
</dbReference>
<dbReference type="EMBL" id="BAAASZ010000037">
    <property type="protein sequence ID" value="GAA2461237.1"/>
    <property type="molecule type" value="Genomic_DNA"/>
</dbReference>
<keyword evidence="4" id="KW-1185">Reference proteome</keyword>
<sequence length="233" mass="25142">MTSPADDITALRDSTDRLLAAVEKLDDASVARPSLLPGWTRGHVLAHLARNADALVNVLAGRPMYASAEVREADIERDAARPLAVHLEDLRATAAGLERAMADRADEQWEVTVELRNGVTDLASSIPFRRRIEVELHHVDLGIGYTLDDLPGAFVDRQLENMARRFSGRPDVRPLELRVEDGRVLRTGRTGGEGERPVVVTGSPTALVGWLTGRTSGGGLTASGDVLPPLPPL</sequence>